<feature type="region of interest" description="Disordered" evidence="1">
    <location>
        <begin position="73"/>
        <end position="95"/>
    </location>
</feature>
<proteinExistence type="predicted"/>
<reference evidence="3" key="1">
    <citation type="journal article" date="2011" name="Stand. Genomic Sci.">
        <title>Complete genome sequence of Arthrobacter phenanthrenivorans type strain (Sphe3).</title>
        <authorList>
            <person name="Kallimanis A."/>
            <person name="Labutti K.M."/>
            <person name="Lapidus A."/>
            <person name="Clum A."/>
            <person name="Lykidis A."/>
            <person name="Mavromatis K."/>
            <person name="Pagani I."/>
            <person name="Liolios K."/>
            <person name="Ivanova N."/>
            <person name="Goodwin L."/>
            <person name="Pitluck S."/>
            <person name="Chen A."/>
            <person name="Palaniappan K."/>
            <person name="Markowitz V."/>
            <person name="Bristow J."/>
            <person name="Velentzas A.D."/>
            <person name="Perisynakis A."/>
            <person name="Ouzounis C.C."/>
            <person name="Kyrpides N.C."/>
            <person name="Koukkou A.I."/>
            <person name="Drainas C."/>
        </authorList>
    </citation>
    <scope>NUCLEOTIDE SEQUENCE [LARGE SCALE GENOMIC DNA]</scope>
    <source>
        <strain evidence="3">DSM 18606 / JCM 16027 / LMG 23796 / Sphe3</strain>
        <plasmid evidence="3">Plasmid pASPHE301</plasmid>
    </source>
</reference>
<accession>F0MC77</accession>
<dbReference type="KEGG" id="apn:Asphe3_40560"/>
<evidence type="ECO:0000313" key="2">
    <source>
        <dbReference type="EMBL" id="ADX75128.1"/>
    </source>
</evidence>
<keyword evidence="2" id="KW-0614">Plasmid</keyword>
<organism evidence="2 3">
    <name type="scientific">Pseudarthrobacter phenanthrenivorans (strain DSM 18606 / JCM 16027 / LMG 23796 / Sphe3)</name>
    <name type="common">Arthrobacter phenanthrenivorans</name>
    <dbReference type="NCBI Taxonomy" id="930171"/>
    <lineage>
        <taxon>Bacteria</taxon>
        <taxon>Bacillati</taxon>
        <taxon>Actinomycetota</taxon>
        <taxon>Actinomycetes</taxon>
        <taxon>Micrococcales</taxon>
        <taxon>Micrococcaceae</taxon>
        <taxon>Pseudarthrobacter</taxon>
    </lineage>
</organism>
<dbReference type="AlphaFoldDB" id="F0MC77"/>
<protein>
    <submittedName>
        <fullName evidence="2">Uncharacterized protein</fullName>
    </submittedName>
</protein>
<sequence length="95" mass="9846">MRKVENGETVQVGSSCIKDFTGWAAKPVFISVVNLTEDLGGFIGGFASAPEDTPETVVALAWATSRIYGLAAAPPHPTPTAQSVAQLHDGGPAHE</sequence>
<dbReference type="HOGENOM" id="CLU_2366784_0_0_11"/>
<geneLocation type="plasmid" evidence="2 3">
    <name>pASPHE301</name>
</geneLocation>
<gene>
    <name evidence="2" type="ordered locus">Asphe3_40560</name>
</gene>
<dbReference type="Proteomes" id="UP000008639">
    <property type="component" value="Plasmid pASPHE301"/>
</dbReference>
<name>F0MC77_PSEPM</name>
<evidence type="ECO:0000313" key="3">
    <source>
        <dbReference type="Proteomes" id="UP000008639"/>
    </source>
</evidence>
<dbReference type="RefSeq" id="WP_013603002.1">
    <property type="nucleotide sequence ID" value="NC_015146.1"/>
</dbReference>
<evidence type="ECO:0000256" key="1">
    <source>
        <dbReference type="SAM" id="MobiDB-lite"/>
    </source>
</evidence>
<dbReference type="EMBL" id="CP002380">
    <property type="protein sequence ID" value="ADX75128.1"/>
    <property type="molecule type" value="Genomic_DNA"/>
</dbReference>